<name>A0AAX3EHP8_PAEUR</name>
<feature type="transmembrane region" description="Helical" evidence="1">
    <location>
        <begin position="7"/>
        <end position="27"/>
    </location>
</feature>
<evidence type="ECO:0000256" key="1">
    <source>
        <dbReference type="SAM" id="Phobius"/>
    </source>
</evidence>
<dbReference type="Proteomes" id="UP001163293">
    <property type="component" value="Chromosome"/>
</dbReference>
<dbReference type="EMBL" id="CP101185">
    <property type="protein sequence ID" value="UYV97127.1"/>
    <property type="molecule type" value="Genomic_DNA"/>
</dbReference>
<gene>
    <name evidence="2" type="ORF">NL394_19115</name>
</gene>
<reference evidence="2" key="1">
    <citation type="submission" date="2022-07" db="EMBL/GenBank/DDBJ databases">
        <authorList>
            <person name="Wu T."/>
        </authorList>
    </citation>
    <scope>NUCLEOTIDE SEQUENCE</scope>
    <source>
        <strain evidence="2">SD-1</strain>
    </source>
</reference>
<keyword evidence="1" id="KW-1133">Transmembrane helix</keyword>
<keyword evidence="1" id="KW-0472">Membrane</keyword>
<organism evidence="2 3">
    <name type="scientific">Paenarthrobacter ureafaciens</name>
    <dbReference type="NCBI Taxonomy" id="37931"/>
    <lineage>
        <taxon>Bacteria</taxon>
        <taxon>Bacillati</taxon>
        <taxon>Actinomycetota</taxon>
        <taxon>Actinomycetes</taxon>
        <taxon>Micrococcales</taxon>
        <taxon>Micrococcaceae</taxon>
        <taxon>Paenarthrobacter</taxon>
    </lineage>
</organism>
<sequence length="158" mass="15838">MNEENRTPILVVIACGVIAVLVLVFGVSCGGGNNNAAPDWQAGISGAGGGARLTAADFTVTAGSCTVSDAQLVVNGGCVLAVKDFGGGLFYFGPPTKRARLAPQQPVTVTLFLQGTRAQQESGPGKTVDLTFGTSGGELGITCRLIGACALQLLEPGG</sequence>
<accession>A0AAX3EHP8</accession>
<dbReference type="RefSeq" id="WP_139126924.1">
    <property type="nucleotide sequence ID" value="NZ_CP101180.1"/>
</dbReference>
<evidence type="ECO:0000313" key="3">
    <source>
        <dbReference type="Proteomes" id="UP001163293"/>
    </source>
</evidence>
<dbReference type="AlphaFoldDB" id="A0AAX3EHP8"/>
<protein>
    <submittedName>
        <fullName evidence="2">Uncharacterized protein</fullName>
    </submittedName>
</protein>
<proteinExistence type="predicted"/>
<evidence type="ECO:0000313" key="2">
    <source>
        <dbReference type="EMBL" id="UYV97127.1"/>
    </source>
</evidence>
<dbReference type="PROSITE" id="PS51257">
    <property type="entry name" value="PROKAR_LIPOPROTEIN"/>
    <property type="match status" value="1"/>
</dbReference>
<keyword evidence="1" id="KW-0812">Transmembrane</keyword>
<keyword evidence="3" id="KW-1185">Reference proteome</keyword>